<dbReference type="KEGG" id="dli:dnl_39320"/>
<gene>
    <name evidence="7" type="primary">cheR4</name>
    <name evidence="7" type="ORF">dnl_39320</name>
</gene>
<dbReference type="PROSITE" id="PS50123">
    <property type="entry name" value="CHER"/>
    <property type="match status" value="1"/>
</dbReference>
<dbReference type="RefSeq" id="WP_246514741.1">
    <property type="nucleotide sequence ID" value="NZ_CP061799.1"/>
</dbReference>
<dbReference type="GO" id="GO:0008983">
    <property type="term" value="F:protein-glutamate O-methyltransferase activity"/>
    <property type="evidence" value="ECO:0007669"/>
    <property type="project" value="UniProtKB-EC"/>
</dbReference>
<evidence type="ECO:0000256" key="5">
    <source>
        <dbReference type="ARBA" id="ARBA00022691"/>
    </source>
</evidence>
<dbReference type="PRINTS" id="PR00996">
    <property type="entry name" value="CHERMTFRASE"/>
</dbReference>
<dbReference type="SUPFAM" id="SSF53335">
    <property type="entry name" value="S-adenosyl-L-methionine-dependent methyltransferases"/>
    <property type="match status" value="1"/>
</dbReference>
<evidence type="ECO:0000256" key="1">
    <source>
        <dbReference type="ARBA" id="ARBA00001541"/>
    </source>
</evidence>
<evidence type="ECO:0000313" key="8">
    <source>
        <dbReference type="Proteomes" id="UP000663720"/>
    </source>
</evidence>
<name>A0A975BA24_9BACT</name>
<dbReference type="EC" id="2.1.1.80" evidence="2"/>
<organism evidence="7 8">
    <name type="scientific">Desulfonema limicola</name>
    <dbReference type="NCBI Taxonomy" id="45656"/>
    <lineage>
        <taxon>Bacteria</taxon>
        <taxon>Pseudomonadati</taxon>
        <taxon>Thermodesulfobacteriota</taxon>
        <taxon>Desulfobacteria</taxon>
        <taxon>Desulfobacterales</taxon>
        <taxon>Desulfococcaceae</taxon>
        <taxon>Desulfonema</taxon>
    </lineage>
</organism>
<dbReference type="SMART" id="SM00138">
    <property type="entry name" value="MeTrc"/>
    <property type="match status" value="1"/>
</dbReference>
<dbReference type="Pfam" id="PF03705">
    <property type="entry name" value="CheR_N"/>
    <property type="match status" value="1"/>
</dbReference>
<dbReference type="InterPro" id="IPR026024">
    <property type="entry name" value="Chemotaxis_MeTrfase_CheR"/>
</dbReference>
<evidence type="ECO:0000256" key="3">
    <source>
        <dbReference type="ARBA" id="ARBA00022603"/>
    </source>
</evidence>
<dbReference type="Proteomes" id="UP000663720">
    <property type="component" value="Chromosome"/>
</dbReference>
<protein>
    <recommendedName>
        <fullName evidence="2">protein-glutamate O-methyltransferase</fullName>
        <ecNumber evidence="2">2.1.1.80</ecNumber>
    </recommendedName>
</protein>
<dbReference type="InterPro" id="IPR029063">
    <property type="entry name" value="SAM-dependent_MTases_sf"/>
</dbReference>
<dbReference type="InterPro" id="IPR022642">
    <property type="entry name" value="CheR_C"/>
</dbReference>
<keyword evidence="3 7" id="KW-0489">Methyltransferase</keyword>
<comment type="catalytic activity">
    <reaction evidence="1">
        <text>L-glutamyl-[protein] + S-adenosyl-L-methionine = [protein]-L-glutamate 5-O-methyl ester + S-adenosyl-L-homocysteine</text>
        <dbReference type="Rhea" id="RHEA:24452"/>
        <dbReference type="Rhea" id="RHEA-COMP:10208"/>
        <dbReference type="Rhea" id="RHEA-COMP:10311"/>
        <dbReference type="ChEBI" id="CHEBI:29973"/>
        <dbReference type="ChEBI" id="CHEBI:57856"/>
        <dbReference type="ChEBI" id="CHEBI:59789"/>
        <dbReference type="ChEBI" id="CHEBI:82795"/>
        <dbReference type="EC" id="2.1.1.80"/>
    </reaction>
</comment>
<dbReference type="PIRSF" id="PIRSF000410">
    <property type="entry name" value="CheR"/>
    <property type="match status" value="1"/>
</dbReference>
<dbReference type="GO" id="GO:0032259">
    <property type="term" value="P:methylation"/>
    <property type="evidence" value="ECO:0007669"/>
    <property type="project" value="UniProtKB-KW"/>
</dbReference>
<accession>A0A975BA24</accession>
<feature type="domain" description="CheR-type methyltransferase" evidence="6">
    <location>
        <begin position="13"/>
        <end position="288"/>
    </location>
</feature>
<evidence type="ECO:0000256" key="2">
    <source>
        <dbReference type="ARBA" id="ARBA00012534"/>
    </source>
</evidence>
<keyword evidence="4" id="KW-0808">Transferase</keyword>
<dbReference type="PANTHER" id="PTHR24422">
    <property type="entry name" value="CHEMOTAXIS PROTEIN METHYLTRANSFERASE"/>
    <property type="match status" value="1"/>
</dbReference>
<sequence length="288" mass="33224">MKNKDSGHMTFESMPDKIFIKFSSFIQNELGIKMPDAKRTMLQARLQKRLRKLGIESFKEYSDFVFSKRGMDEELHNMIDAVTTNKTDFFREPQHFDTLVKTIIPELIQSYGMGIRRKALIWSAGCSSGEEVYTLAMVLSEFKNKLPDFDFSVLGTDISTKVLKSAALGIYSHEKIEPVPLPLRRKYLLKSRDKDKNLVRIVPALRLNTFFKRLNFMDSNFGIKQPADIIFCRNVLIYFDRETQEKVLNRLCNYLVSGGYLFTGHSETLNGLNVPLVQTTSTVYKRLS</sequence>
<dbReference type="Gene3D" id="3.40.50.150">
    <property type="entry name" value="Vaccinia Virus protein VP39"/>
    <property type="match status" value="1"/>
</dbReference>
<dbReference type="Gene3D" id="1.10.155.10">
    <property type="entry name" value="Chemotaxis receptor methyltransferase CheR, N-terminal domain"/>
    <property type="match status" value="1"/>
</dbReference>
<dbReference type="SUPFAM" id="SSF47757">
    <property type="entry name" value="Chemotaxis receptor methyltransferase CheR, N-terminal domain"/>
    <property type="match status" value="1"/>
</dbReference>
<dbReference type="PANTHER" id="PTHR24422:SF26">
    <property type="entry name" value="CHEMOTAXIS PROTEIN METHYLTRANSFERASE"/>
    <property type="match status" value="1"/>
</dbReference>
<dbReference type="InterPro" id="IPR050903">
    <property type="entry name" value="Bact_Chemotaxis_MeTrfase"/>
</dbReference>
<dbReference type="InterPro" id="IPR022641">
    <property type="entry name" value="CheR_N"/>
</dbReference>
<keyword evidence="8" id="KW-1185">Reference proteome</keyword>
<evidence type="ECO:0000313" key="7">
    <source>
        <dbReference type="EMBL" id="QTA81593.1"/>
    </source>
</evidence>
<dbReference type="AlphaFoldDB" id="A0A975BA24"/>
<keyword evidence="5" id="KW-0949">S-adenosyl-L-methionine</keyword>
<evidence type="ECO:0000256" key="4">
    <source>
        <dbReference type="ARBA" id="ARBA00022679"/>
    </source>
</evidence>
<reference evidence="7" key="1">
    <citation type="journal article" date="2021" name="Microb. Physiol.">
        <title>Proteogenomic Insights into the Physiology of Marine, Sulfate-Reducing, Filamentous Desulfonema limicola and Desulfonema magnum.</title>
        <authorList>
            <person name="Schnaars V."/>
            <person name="Wohlbrand L."/>
            <person name="Scheve S."/>
            <person name="Hinrichs C."/>
            <person name="Reinhardt R."/>
            <person name="Rabus R."/>
        </authorList>
    </citation>
    <scope>NUCLEOTIDE SEQUENCE</scope>
    <source>
        <strain evidence="7">5ac10</strain>
    </source>
</reference>
<dbReference type="EMBL" id="CP061799">
    <property type="protein sequence ID" value="QTA81593.1"/>
    <property type="molecule type" value="Genomic_DNA"/>
</dbReference>
<proteinExistence type="predicted"/>
<dbReference type="InterPro" id="IPR000780">
    <property type="entry name" value="CheR_MeTrfase"/>
</dbReference>
<dbReference type="Pfam" id="PF01739">
    <property type="entry name" value="CheR"/>
    <property type="match status" value="1"/>
</dbReference>
<dbReference type="InterPro" id="IPR036804">
    <property type="entry name" value="CheR_N_sf"/>
</dbReference>
<evidence type="ECO:0000259" key="6">
    <source>
        <dbReference type="PROSITE" id="PS50123"/>
    </source>
</evidence>